<reference evidence="1 2" key="1">
    <citation type="journal article" date="2021" name="Nat. Plants">
        <title>The Taxus genome provides insights into paclitaxel biosynthesis.</title>
        <authorList>
            <person name="Xiong X."/>
            <person name="Gou J."/>
            <person name="Liao Q."/>
            <person name="Li Y."/>
            <person name="Zhou Q."/>
            <person name="Bi G."/>
            <person name="Li C."/>
            <person name="Du R."/>
            <person name="Wang X."/>
            <person name="Sun T."/>
            <person name="Guo L."/>
            <person name="Liang H."/>
            <person name="Lu P."/>
            <person name="Wu Y."/>
            <person name="Zhang Z."/>
            <person name="Ro D.K."/>
            <person name="Shang Y."/>
            <person name="Huang S."/>
            <person name="Yan J."/>
        </authorList>
    </citation>
    <scope>NUCLEOTIDE SEQUENCE [LARGE SCALE GENOMIC DNA]</scope>
    <source>
        <strain evidence="1">Ta-2019</strain>
    </source>
</reference>
<gene>
    <name evidence="1" type="ORF">KI387_007088</name>
</gene>
<evidence type="ECO:0000313" key="1">
    <source>
        <dbReference type="EMBL" id="KAH9326910.1"/>
    </source>
</evidence>
<sequence>REEIESQRPLKGKFDGFYLEADGLLRNRGWIYVPRDGGLRQDILEEAHRAPYSAHPG</sequence>
<dbReference type="AlphaFoldDB" id="A0AA38GUY5"/>
<evidence type="ECO:0000313" key="2">
    <source>
        <dbReference type="Proteomes" id="UP000824469"/>
    </source>
</evidence>
<dbReference type="EMBL" id="JAHRHJ020000002">
    <property type="protein sequence ID" value="KAH9326910.1"/>
    <property type="molecule type" value="Genomic_DNA"/>
</dbReference>
<accession>A0AA38GUY5</accession>
<feature type="non-terminal residue" evidence="1">
    <location>
        <position position="57"/>
    </location>
</feature>
<name>A0AA38GUY5_TAXCH</name>
<comment type="caution">
    <text evidence="1">The sequence shown here is derived from an EMBL/GenBank/DDBJ whole genome shotgun (WGS) entry which is preliminary data.</text>
</comment>
<keyword evidence="2" id="KW-1185">Reference proteome</keyword>
<organism evidence="1 2">
    <name type="scientific">Taxus chinensis</name>
    <name type="common">Chinese yew</name>
    <name type="synonym">Taxus wallichiana var. chinensis</name>
    <dbReference type="NCBI Taxonomy" id="29808"/>
    <lineage>
        <taxon>Eukaryota</taxon>
        <taxon>Viridiplantae</taxon>
        <taxon>Streptophyta</taxon>
        <taxon>Embryophyta</taxon>
        <taxon>Tracheophyta</taxon>
        <taxon>Spermatophyta</taxon>
        <taxon>Pinopsida</taxon>
        <taxon>Pinidae</taxon>
        <taxon>Conifers II</taxon>
        <taxon>Cupressales</taxon>
        <taxon>Taxaceae</taxon>
        <taxon>Taxus</taxon>
    </lineage>
</organism>
<protein>
    <recommendedName>
        <fullName evidence="3">Reverse transcriptase domain-containing protein</fullName>
    </recommendedName>
</protein>
<evidence type="ECO:0008006" key="3">
    <source>
        <dbReference type="Google" id="ProtNLM"/>
    </source>
</evidence>
<feature type="non-terminal residue" evidence="1">
    <location>
        <position position="1"/>
    </location>
</feature>
<dbReference type="Proteomes" id="UP000824469">
    <property type="component" value="Unassembled WGS sequence"/>
</dbReference>
<proteinExistence type="predicted"/>